<dbReference type="GO" id="GO:0005886">
    <property type="term" value="C:plasma membrane"/>
    <property type="evidence" value="ECO:0007669"/>
    <property type="project" value="InterPro"/>
</dbReference>
<evidence type="ECO:0000256" key="1">
    <source>
        <dbReference type="ARBA" id="ARBA00004167"/>
    </source>
</evidence>
<evidence type="ECO:0000256" key="4">
    <source>
        <dbReference type="ARBA" id="ARBA00023136"/>
    </source>
</evidence>
<evidence type="ECO:0000259" key="5">
    <source>
        <dbReference type="Pfam" id="PF04357"/>
    </source>
</evidence>
<reference evidence="6 7" key="1">
    <citation type="submission" date="2017-05" db="EMBL/GenBank/DDBJ databases">
        <title>Comparative genomic and metabolic analysis of manganese-oxidizing mechanisms in Celeribater manganoxidans DY25T: its adaption to the environment of polymetallic nodule.</title>
        <authorList>
            <person name="Wang X."/>
        </authorList>
    </citation>
    <scope>NUCLEOTIDE SEQUENCE [LARGE SCALE GENOMIC DNA]</scope>
    <source>
        <strain evidence="6 7">DY25</strain>
    </source>
</reference>
<accession>A0A291LYE1</accession>
<feature type="domain" description="Translocation and assembly module TamB C-terminal" evidence="5">
    <location>
        <begin position="1128"/>
        <end position="1480"/>
    </location>
</feature>
<dbReference type="PANTHER" id="PTHR36985">
    <property type="entry name" value="TRANSLOCATION AND ASSEMBLY MODULE SUBUNIT TAMB"/>
    <property type="match status" value="1"/>
</dbReference>
<evidence type="ECO:0000313" key="6">
    <source>
        <dbReference type="EMBL" id="ATI41753.1"/>
    </source>
</evidence>
<gene>
    <name evidence="6" type="ORF">CBW24_06925</name>
</gene>
<comment type="subcellular location">
    <subcellularLocation>
        <location evidence="1">Membrane</location>
        <topology evidence="1">Single-pass membrane protein</topology>
    </subcellularLocation>
</comment>
<keyword evidence="2" id="KW-0812">Transmembrane</keyword>
<sequence length="1480" mass="152255">MKAFRITAALIAGAWAFVGPELTPVAPDGWQIGAPRAAAQDAEDEDRDKGLIVNFLEDNLSGEDRSVIINGFSGALSSTVRMDELIISDADGAWLTLRGAVLDWNRSALLRGRVEVEELSAEEIIMPRLPLPAEKPVETSDAQASGFSLPELPVSIRIDKLAIERAEIGEPVIGQDVVATLAGSMRLANGEGEADLDLRRTDGRTGIFSVQGAYSNASDALTIDVALEEDPGGIVASLAGIPDEPSVVARIQGDGPLDDFNATIDLQTDGEERLAGSVELRGQTGGGREFSVDIGGDVTPLFLPQYQDFFGEDVQLTARGATGPDGGVDLERFALTARRLDIAGALVIGGDGLPRSFNIEGAIEDTSGDPVVLPVSGDPLQIQNARLRAQFDAENGDAWEASITTTDVVRGDVSIARLALDGTGTIQADTTEESPRGVTADFRFAATGVDLPDAELSAALGADLGGTAQISWQEDAPLVLESLTLGGEDLTLSATGQARIADRSVALEGSASFEANNLARYAPLIGQPLEGAVRADLEGSGDVLGGIFDLALDVTAQDLAVGIAQLDPLLDGETTLVGRVSRDETGLRIDTIDLRNPDVTLAASGLVAPGQSDVTLDARLAEIGEVLEQYSGPVTLKGTAREVGENAFDVALDLTGPYDLEARVEGRIAPEDVDVVLAASLPDIAPLLPDQDYSGPVAVDGRVTQLTASRFDVDLAVDGPYSTSARVDGEVEIGASDVQITLLVPDIAPLLPQYGYSGPLTAEGRVQERGDGSLDVDLDLTGPYNSTASVDGVVLGGATDIEAQLAVPDISPVVPGYAGPLQAAGTIRELDGGRFAVDLDASGPYGANASVEGVVLGGATDVEAQVYLPDIAPLAPGFSGPLRAAGTIRELDGGQYQVDLDATGPYGSEASVAGVVLGGATDVQARLSVPNIAPFAPGLSGPLTVAGDVREETAGLWDVDLDLTGPYGARGAVDGVVGSGASDVAIELSLPNISPFAPGLSGSLAVDGTVAEVSGGGWRVALDSRGPGSAQARVTGSMAQDFSTVDLDASGSVPLALVNRVLAPRSLAGTAQFDLSINGAPALGSVSGQVTTRGAQMSLPTLGQTLEDINVTVQLGGGRATIDAFARAMAGGRLYVDGPITLSDGYNADLAIRLGDLVLEDPNLYRTSLDGRLSLAGPLTGGAAISGTIDIGETEIRIPETGLAFSTDIPDITHLNEPAIVRATRARAGLIGDDSDGDGSGADGDGGSDGFALNVLIRAPNRIFIRGRGLDAELGGELRVTGTTSDIIPVGSFELVRGRLDLLGKRFTLDEGAVFLQGGLTPSIALSARTVNAGFTSTIGISGTASDPEISFTSEPDLPEDEVLARLFFGQSIENLSPLQAAQLASAVATLAGQGSGGLLTELRENIGVDDLDVTADEDGNAALRVGKYISDNIYTDVTANSQGETTINLNIDLTDTVTVRGGAGSNGETSLGIFFERDY</sequence>
<dbReference type="RefSeq" id="WP_097373101.1">
    <property type="nucleotide sequence ID" value="NZ_CP021404.1"/>
</dbReference>
<evidence type="ECO:0000313" key="7">
    <source>
        <dbReference type="Proteomes" id="UP000219050"/>
    </source>
</evidence>
<dbReference type="InterPro" id="IPR007452">
    <property type="entry name" value="TamB_C"/>
</dbReference>
<dbReference type="Pfam" id="PF04357">
    <property type="entry name" value="TamB"/>
    <property type="match status" value="1"/>
</dbReference>
<dbReference type="PANTHER" id="PTHR36985:SF1">
    <property type="entry name" value="TRANSLOCATION AND ASSEMBLY MODULE SUBUNIT TAMB"/>
    <property type="match status" value="1"/>
</dbReference>
<evidence type="ECO:0000256" key="2">
    <source>
        <dbReference type="ARBA" id="ARBA00022692"/>
    </source>
</evidence>
<keyword evidence="7" id="KW-1185">Reference proteome</keyword>
<protein>
    <recommendedName>
        <fullName evidence="5">Translocation and assembly module TamB C-terminal domain-containing protein</fullName>
    </recommendedName>
</protein>
<dbReference type="EMBL" id="CP021404">
    <property type="protein sequence ID" value="ATI41753.1"/>
    <property type="molecule type" value="Genomic_DNA"/>
</dbReference>
<dbReference type="GO" id="GO:0097347">
    <property type="term" value="C:TAM protein secretion complex"/>
    <property type="evidence" value="ECO:0007669"/>
    <property type="project" value="TreeGrafter"/>
</dbReference>
<evidence type="ECO:0000256" key="3">
    <source>
        <dbReference type="ARBA" id="ARBA00022989"/>
    </source>
</evidence>
<dbReference type="Proteomes" id="UP000219050">
    <property type="component" value="Chromosome"/>
</dbReference>
<dbReference type="GO" id="GO:0009306">
    <property type="term" value="P:protein secretion"/>
    <property type="evidence" value="ECO:0007669"/>
    <property type="project" value="InterPro"/>
</dbReference>
<dbReference type="KEGG" id="cmag:CBW24_06925"/>
<name>A0A291LYE1_9RHOB</name>
<proteinExistence type="predicted"/>
<dbReference type="OrthoDB" id="7784409at2"/>
<organism evidence="6 7">
    <name type="scientific">Pacificitalea manganoxidans</name>
    <dbReference type="NCBI Taxonomy" id="1411902"/>
    <lineage>
        <taxon>Bacteria</taxon>
        <taxon>Pseudomonadati</taxon>
        <taxon>Pseudomonadota</taxon>
        <taxon>Alphaproteobacteria</taxon>
        <taxon>Rhodobacterales</taxon>
        <taxon>Paracoccaceae</taxon>
        <taxon>Pacificitalea</taxon>
    </lineage>
</organism>
<keyword evidence="4" id="KW-0472">Membrane</keyword>
<keyword evidence="3" id="KW-1133">Transmembrane helix</keyword>